<dbReference type="PANTHER" id="PTHR42733">
    <property type="entry name" value="DJ-1 PROTEIN"/>
    <property type="match status" value="1"/>
</dbReference>
<dbReference type="GO" id="GO:0006508">
    <property type="term" value="P:proteolysis"/>
    <property type="evidence" value="ECO:0007669"/>
    <property type="project" value="UniProtKB-KW"/>
</dbReference>
<evidence type="ECO:0000259" key="2">
    <source>
        <dbReference type="Pfam" id="PF01965"/>
    </source>
</evidence>
<dbReference type="Pfam" id="PF01965">
    <property type="entry name" value="DJ-1_PfpI"/>
    <property type="match status" value="1"/>
</dbReference>
<dbReference type="STRING" id="886293.Sinac_1710"/>
<dbReference type="AlphaFoldDB" id="L0D9L4"/>
<organism evidence="3 4">
    <name type="scientific">Singulisphaera acidiphila (strain ATCC BAA-1392 / DSM 18658 / VKM B-2454 / MOB10)</name>
    <dbReference type="NCBI Taxonomy" id="886293"/>
    <lineage>
        <taxon>Bacteria</taxon>
        <taxon>Pseudomonadati</taxon>
        <taxon>Planctomycetota</taxon>
        <taxon>Planctomycetia</taxon>
        <taxon>Isosphaerales</taxon>
        <taxon>Isosphaeraceae</taxon>
        <taxon>Singulisphaera</taxon>
    </lineage>
</organism>
<sequence length="190" mass="20854">MLKILLMTGDAGEAQEIYYAKYRLEEEGWQVHIAAPEKRAFLSVVHDFEPGFDTYTEKPGYRVEADLGLADVEPTSYDALVLPGGRAPEYLRNRPNAVAIVRHFVESGKPIAANCHGPLLLIVAGGVKGKTLTCYPDLEPDVRAAGAEFVNRDVVVDGTLVTVRGWPDNGPWMREFVRVLKGRAGAESTN</sequence>
<evidence type="ECO:0000313" key="4">
    <source>
        <dbReference type="Proteomes" id="UP000010798"/>
    </source>
</evidence>
<gene>
    <name evidence="3" type="ordered locus">Sinac_1710</name>
</gene>
<dbReference type="GO" id="GO:0008233">
    <property type="term" value="F:peptidase activity"/>
    <property type="evidence" value="ECO:0007669"/>
    <property type="project" value="UniProtKB-KW"/>
</dbReference>
<comment type="similarity">
    <text evidence="1">Belongs to the peptidase C56 family.</text>
</comment>
<evidence type="ECO:0000313" key="3">
    <source>
        <dbReference type="EMBL" id="AGA26084.1"/>
    </source>
</evidence>
<keyword evidence="4" id="KW-1185">Reference proteome</keyword>
<accession>L0D9L4</accession>
<evidence type="ECO:0000256" key="1">
    <source>
        <dbReference type="ARBA" id="ARBA00008542"/>
    </source>
</evidence>
<dbReference type="InterPro" id="IPR006286">
    <property type="entry name" value="C56_PfpI-like"/>
</dbReference>
<dbReference type="eggNOG" id="COG0693">
    <property type="taxonomic scope" value="Bacteria"/>
</dbReference>
<dbReference type="RefSeq" id="WP_015245253.1">
    <property type="nucleotide sequence ID" value="NC_019892.1"/>
</dbReference>
<dbReference type="OrthoDB" id="9800516at2"/>
<dbReference type="Gene3D" id="3.40.50.880">
    <property type="match status" value="1"/>
</dbReference>
<keyword evidence="3" id="KW-0378">Hydrolase</keyword>
<dbReference type="CDD" id="cd03169">
    <property type="entry name" value="GATase1_PfpI_1"/>
    <property type="match status" value="1"/>
</dbReference>
<dbReference type="HOGENOM" id="CLU_000445_44_4_0"/>
<dbReference type="KEGG" id="saci:Sinac_1710"/>
<dbReference type="EMBL" id="CP003364">
    <property type="protein sequence ID" value="AGA26084.1"/>
    <property type="molecule type" value="Genomic_DNA"/>
</dbReference>
<dbReference type="PROSITE" id="PS51276">
    <property type="entry name" value="PEPTIDASE_C56_PFPI"/>
    <property type="match status" value="1"/>
</dbReference>
<name>L0D9L4_SINAD</name>
<dbReference type="SUPFAM" id="SSF52317">
    <property type="entry name" value="Class I glutamine amidotransferase-like"/>
    <property type="match status" value="1"/>
</dbReference>
<dbReference type="InterPro" id="IPR029062">
    <property type="entry name" value="Class_I_gatase-like"/>
</dbReference>
<dbReference type="NCBIfam" id="TIGR01382">
    <property type="entry name" value="PfpI"/>
    <property type="match status" value="1"/>
</dbReference>
<feature type="domain" description="DJ-1/PfpI" evidence="2">
    <location>
        <begin position="3"/>
        <end position="177"/>
    </location>
</feature>
<reference evidence="3 4" key="1">
    <citation type="submission" date="2012-02" db="EMBL/GenBank/DDBJ databases">
        <title>Complete sequence of chromosome of Singulisphaera acidiphila DSM 18658.</title>
        <authorList>
            <consortium name="US DOE Joint Genome Institute (JGI-PGF)"/>
            <person name="Lucas S."/>
            <person name="Copeland A."/>
            <person name="Lapidus A."/>
            <person name="Glavina del Rio T."/>
            <person name="Dalin E."/>
            <person name="Tice H."/>
            <person name="Bruce D."/>
            <person name="Goodwin L."/>
            <person name="Pitluck S."/>
            <person name="Peters L."/>
            <person name="Ovchinnikova G."/>
            <person name="Chertkov O."/>
            <person name="Kyrpides N."/>
            <person name="Mavromatis K."/>
            <person name="Ivanova N."/>
            <person name="Brettin T."/>
            <person name="Detter J.C."/>
            <person name="Han C."/>
            <person name="Larimer F."/>
            <person name="Land M."/>
            <person name="Hauser L."/>
            <person name="Markowitz V."/>
            <person name="Cheng J.-F."/>
            <person name="Hugenholtz P."/>
            <person name="Woyke T."/>
            <person name="Wu D."/>
            <person name="Tindall B."/>
            <person name="Pomrenke H."/>
            <person name="Brambilla E."/>
            <person name="Klenk H.-P."/>
            <person name="Eisen J.A."/>
        </authorList>
    </citation>
    <scope>NUCLEOTIDE SEQUENCE [LARGE SCALE GENOMIC DNA]</scope>
    <source>
        <strain evidence="4">ATCC BAA-1392 / DSM 18658 / VKM B-2454 / MOB10</strain>
    </source>
</reference>
<dbReference type="PANTHER" id="PTHR42733:SF2">
    <property type="entry name" value="DJ-1_THIJ_PFPI FAMILY PROTEIN"/>
    <property type="match status" value="1"/>
</dbReference>
<protein>
    <submittedName>
        <fullName evidence="3">Intracellular protease, PfpI family</fullName>
    </submittedName>
</protein>
<keyword evidence="3" id="KW-0645">Protease</keyword>
<dbReference type="Proteomes" id="UP000010798">
    <property type="component" value="Chromosome"/>
</dbReference>
<proteinExistence type="inferred from homology"/>
<dbReference type="InterPro" id="IPR002818">
    <property type="entry name" value="DJ-1/PfpI"/>
</dbReference>